<feature type="domain" description="NAC-A/B" evidence="2">
    <location>
        <begin position="7"/>
        <end position="68"/>
    </location>
</feature>
<accession>Q98RX3</accession>
<evidence type="ECO:0000256" key="1">
    <source>
        <dbReference type="RuleBase" id="RU361272"/>
    </source>
</evidence>
<dbReference type="Pfam" id="PF01849">
    <property type="entry name" value="NAC"/>
    <property type="match status" value="1"/>
</dbReference>
<dbReference type="EMBL" id="AF165818">
    <property type="protein sequence ID" value="AAK39827.1"/>
    <property type="molecule type" value="Genomic_DNA"/>
</dbReference>
<name>Q98RX3_GUITH</name>
<proteinExistence type="inferred from homology"/>
<evidence type="ECO:0000313" key="3">
    <source>
        <dbReference type="EMBL" id="AAK39827.1"/>
    </source>
</evidence>
<dbReference type="Gene3D" id="2.20.70.30">
    <property type="entry name" value="Nascent polypeptide-associated complex domain"/>
    <property type="match status" value="1"/>
</dbReference>
<geneLocation type="nucleomorph" evidence="3"/>
<dbReference type="AlphaFoldDB" id="Q98RX3"/>
<evidence type="ECO:0000313" key="4">
    <source>
        <dbReference type="Proteomes" id="UP000242167"/>
    </source>
</evidence>
<dbReference type="PIR" id="H90086">
    <property type="entry name" value="H90086"/>
</dbReference>
<gene>
    <name evidence="3" type="primary">orf68</name>
</gene>
<dbReference type="InterPro" id="IPR002715">
    <property type="entry name" value="Nas_poly-pep-assoc_cplx_dom"/>
</dbReference>
<dbReference type="InterPro" id="IPR038187">
    <property type="entry name" value="NAC_A/B_dom_sf"/>
</dbReference>
<dbReference type="GeneID" id="857315"/>
<keyword evidence="1" id="KW-0805">Transcription regulation</keyword>
<reference evidence="3 4" key="1">
    <citation type="journal article" date="2001" name="Nature">
        <title>The highly reduced genome of an enslaved algal nucleus.</title>
        <authorList>
            <person name="Douglas S."/>
            <person name="Zauner S."/>
            <person name="Fraunholz M."/>
            <person name="Beaton M."/>
            <person name="Penny S."/>
            <person name="Deng L."/>
            <person name="Wu X."/>
            <person name="Reith M."/>
            <person name="Cavalier-Smith T."/>
            <person name="Maier U."/>
        </authorList>
    </citation>
    <scope>NUCLEOTIDE SEQUENCE [LARGE SCALE GENOMIC DNA]</scope>
</reference>
<comment type="subunit">
    <text evidence="1">Part of the nascent polypeptide-associated complex (NAC).</text>
</comment>
<dbReference type="SMART" id="SM01407">
    <property type="entry name" value="NAC"/>
    <property type="match status" value="1"/>
</dbReference>
<keyword evidence="1" id="KW-0804">Transcription</keyword>
<evidence type="ECO:0000259" key="2">
    <source>
        <dbReference type="PROSITE" id="PS51151"/>
    </source>
</evidence>
<sequence>MVMNSKNKNEKKIKKNLEQYNLEKIDDIKFIRIKKNNGTDFIIKCPETFLNCKNKNFVIFGEAKLDVN</sequence>
<organism evidence="3 4">
    <name type="scientific">Guillardia theta</name>
    <name type="common">Cryptophyte</name>
    <name type="synonym">Cryptomonas phi</name>
    <dbReference type="NCBI Taxonomy" id="55529"/>
    <lineage>
        <taxon>Eukaryota</taxon>
        <taxon>Cryptophyceae</taxon>
        <taxon>Pyrenomonadales</taxon>
        <taxon>Geminigeraceae</taxon>
        <taxon>Guillardia</taxon>
    </lineage>
</organism>
<dbReference type="RefSeq" id="XP_001713532.1">
    <property type="nucleotide sequence ID" value="XM_001713480.1"/>
</dbReference>
<protein>
    <recommendedName>
        <fullName evidence="1">Nascent polypeptide-associated complex subunit beta</fullName>
    </recommendedName>
</protein>
<dbReference type="PROSITE" id="PS51151">
    <property type="entry name" value="NAC_AB"/>
    <property type="match status" value="1"/>
</dbReference>
<dbReference type="Proteomes" id="UP000242167">
    <property type="component" value="Nucleomorph 1"/>
</dbReference>
<comment type="similarity">
    <text evidence="1">Belongs to the NAC-beta family.</text>
</comment>
<keyword evidence="3" id="KW-0542">Nucleomorph</keyword>